<dbReference type="EMBL" id="KT007001">
    <property type="protein sequence ID" value="AKQ02558.1"/>
    <property type="molecule type" value="Genomic_DNA"/>
</dbReference>
<accession>A0A0H4T4H6</accession>
<protein>
    <submittedName>
        <fullName evidence="1">Uncharacterized protein</fullName>
    </submittedName>
</protein>
<reference evidence="1" key="1">
    <citation type="journal article" date="2015" name="ISME J.">
        <title>Aquifer environment selects for microbial species cohorts in sediment and groundwater.</title>
        <authorList>
            <person name="Hug L.A."/>
            <person name="Thomas B.C."/>
            <person name="Brown C.T."/>
            <person name="Frischkorn K.R."/>
            <person name="Williams K.H."/>
            <person name="Tringe S.G."/>
            <person name="Banfield J.F."/>
        </authorList>
    </citation>
    <scope>NUCLEOTIDE SEQUENCE</scope>
</reference>
<sequence length="102" mass="11223">MIFFTEAEAKEKIGNKGHVIKTVGTLAEGMAIKVSGSKSKGNSRFALKIRGIKNCETIEEELNKKQYRNHVVEIAVANTFSTENPSTPEAAAFPNLGLRRMK</sequence>
<name>A0A0H4T4H6_9BACT</name>
<proteinExistence type="predicted"/>
<evidence type="ECO:0000313" key="1">
    <source>
        <dbReference type="EMBL" id="AKQ02558.1"/>
    </source>
</evidence>
<dbReference type="AlphaFoldDB" id="A0A0H4T4H6"/>
<organism evidence="1">
    <name type="scientific">uncultured Parcubacteria bacterium Rifle_16ft_4_minimus_37658</name>
    <dbReference type="NCBI Taxonomy" id="1665141"/>
    <lineage>
        <taxon>Bacteria</taxon>
        <taxon>Candidatus Parcubacteria</taxon>
        <taxon>environmental samples</taxon>
    </lineage>
</organism>